<evidence type="ECO:0000256" key="1">
    <source>
        <dbReference type="SAM" id="Phobius"/>
    </source>
</evidence>
<dbReference type="RefSeq" id="WP_203993959.1">
    <property type="nucleotide sequence ID" value="NZ_BOPG01000023.1"/>
</dbReference>
<proteinExistence type="predicted"/>
<evidence type="ECO:0000313" key="3">
    <source>
        <dbReference type="Proteomes" id="UP000612585"/>
    </source>
</evidence>
<dbReference type="EMBL" id="BOPG01000023">
    <property type="protein sequence ID" value="GIJ56145.1"/>
    <property type="molecule type" value="Genomic_DNA"/>
</dbReference>
<feature type="transmembrane region" description="Helical" evidence="1">
    <location>
        <begin position="30"/>
        <end position="49"/>
    </location>
</feature>
<reference evidence="2" key="1">
    <citation type="submission" date="2021-01" db="EMBL/GenBank/DDBJ databases">
        <title>Whole genome shotgun sequence of Virgisporangium aurantiacum NBRC 16421.</title>
        <authorList>
            <person name="Komaki H."/>
            <person name="Tamura T."/>
        </authorList>
    </citation>
    <scope>NUCLEOTIDE SEQUENCE</scope>
    <source>
        <strain evidence="2">NBRC 16421</strain>
    </source>
</reference>
<organism evidence="2 3">
    <name type="scientific">Virgisporangium aurantiacum</name>
    <dbReference type="NCBI Taxonomy" id="175570"/>
    <lineage>
        <taxon>Bacteria</taxon>
        <taxon>Bacillati</taxon>
        <taxon>Actinomycetota</taxon>
        <taxon>Actinomycetes</taxon>
        <taxon>Micromonosporales</taxon>
        <taxon>Micromonosporaceae</taxon>
        <taxon>Virgisporangium</taxon>
    </lineage>
</organism>
<name>A0A8J3Z6H1_9ACTN</name>
<sequence>MVNRIAAAVATRIHEIRAERDRGDNPVPTAIIIAGLAILAAAVVAWAVARANGFMATVPGGPASQ</sequence>
<accession>A0A8J3Z6H1</accession>
<gene>
    <name evidence="2" type="ORF">Vau01_036610</name>
</gene>
<keyword evidence="1" id="KW-0812">Transmembrane</keyword>
<dbReference type="Proteomes" id="UP000612585">
    <property type="component" value="Unassembled WGS sequence"/>
</dbReference>
<dbReference type="AlphaFoldDB" id="A0A8J3Z6H1"/>
<evidence type="ECO:0000313" key="2">
    <source>
        <dbReference type="EMBL" id="GIJ56145.1"/>
    </source>
</evidence>
<keyword evidence="3" id="KW-1185">Reference proteome</keyword>
<keyword evidence="1" id="KW-1133">Transmembrane helix</keyword>
<keyword evidence="1" id="KW-0472">Membrane</keyword>
<protein>
    <submittedName>
        <fullName evidence="2">Uncharacterized protein</fullName>
    </submittedName>
</protein>
<comment type="caution">
    <text evidence="2">The sequence shown here is derived from an EMBL/GenBank/DDBJ whole genome shotgun (WGS) entry which is preliminary data.</text>
</comment>